<dbReference type="EMBL" id="FNDE01000046">
    <property type="protein sequence ID" value="SDH71658.1"/>
    <property type="molecule type" value="Genomic_DNA"/>
</dbReference>
<gene>
    <name evidence="1" type="ORF">SAMN04489735_104630</name>
</gene>
<dbReference type="RefSeq" id="WP_057898674.1">
    <property type="nucleotide sequence ID" value="NZ_FNDE01000046.1"/>
</dbReference>
<dbReference type="OrthoDB" id="1958147at2"/>
<sequence>MASNTPNLGLYMKDPVTDGNHTFNIETMLNENWRKIDEKVVLKEEGKGLSTNDYTDADKQKLANMQEGSINQDTADARYLQAGSTNQDVTFSKSIIQQTDTRSVFLTYTNGDLTKVEEKDGTTVVKTTDLTYSSGKLTQVVETVGGKTITQTLNYDESGNLQSVTRSVV</sequence>
<proteinExistence type="predicted"/>
<accession>A0A1G8EP82</accession>
<evidence type="ECO:0000313" key="2">
    <source>
        <dbReference type="Proteomes" id="UP000198956"/>
    </source>
</evidence>
<protein>
    <submittedName>
        <fullName evidence="1">YD repeat-containing protein</fullName>
    </submittedName>
</protein>
<organism evidence="1 2">
    <name type="scientific">Aneurinibacillus thermoaerophilus</name>
    <dbReference type="NCBI Taxonomy" id="143495"/>
    <lineage>
        <taxon>Bacteria</taxon>
        <taxon>Bacillati</taxon>
        <taxon>Bacillota</taxon>
        <taxon>Bacilli</taxon>
        <taxon>Bacillales</taxon>
        <taxon>Paenibacillaceae</taxon>
        <taxon>Aneurinibacillus group</taxon>
        <taxon>Aneurinibacillus</taxon>
    </lineage>
</organism>
<evidence type="ECO:0000313" key="1">
    <source>
        <dbReference type="EMBL" id="SDH71658.1"/>
    </source>
</evidence>
<reference evidence="1 2" key="1">
    <citation type="submission" date="2016-10" db="EMBL/GenBank/DDBJ databases">
        <authorList>
            <person name="de Groot N.N."/>
        </authorList>
    </citation>
    <scope>NUCLEOTIDE SEQUENCE [LARGE SCALE GENOMIC DNA]</scope>
    <source>
        <strain evidence="1 2">L 420-91</strain>
    </source>
</reference>
<name>A0A1G8EP82_ANETH</name>
<dbReference type="AlphaFoldDB" id="A0A1G8EP82"/>
<dbReference type="Proteomes" id="UP000198956">
    <property type="component" value="Unassembled WGS sequence"/>
</dbReference>